<organism evidence="4 5">
    <name type="scientific">Zostera marina</name>
    <name type="common">Eelgrass</name>
    <dbReference type="NCBI Taxonomy" id="29655"/>
    <lineage>
        <taxon>Eukaryota</taxon>
        <taxon>Viridiplantae</taxon>
        <taxon>Streptophyta</taxon>
        <taxon>Embryophyta</taxon>
        <taxon>Tracheophyta</taxon>
        <taxon>Spermatophyta</taxon>
        <taxon>Magnoliopsida</taxon>
        <taxon>Liliopsida</taxon>
        <taxon>Zosteraceae</taxon>
        <taxon>Zostera</taxon>
    </lineage>
</organism>
<protein>
    <recommendedName>
        <fullName evidence="6">Phosphatidylinositol-4-phosphate 5-kinase</fullName>
    </recommendedName>
</protein>
<evidence type="ECO:0000256" key="1">
    <source>
        <dbReference type="ARBA" id="ARBA00022737"/>
    </source>
</evidence>
<dbReference type="AlphaFoldDB" id="A0A0K9NR59"/>
<keyword evidence="1" id="KW-0677">Repeat</keyword>
<dbReference type="PANTHER" id="PTHR23084:SF176">
    <property type="entry name" value="HISTONE H3 K4-SPECIFIC METHYLTRANSFERASE SET7_9 FAMILY PROTEIN"/>
    <property type="match status" value="1"/>
</dbReference>
<dbReference type="PANTHER" id="PTHR23084">
    <property type="entry name" value="PHOSPHATIDYLINOSITOL-4-PHOSPHATE 5-KINASE RELATED"/>
    <property type="match status" value="1"/>
</dbReference>
<dbReference type="OrthoDB" id="437960at2759"/>
<comment type="caution">
    <text evidence="4">The sequence shown here is derived from an EMBL/GenBank/DDBJ whole genome shotgun (WGS) entry which is preliminary data.</text>
</comment>
<accession>A0A0K9NR59</accession>
<dbReference type="Gene3D" id="2.20.110.10">
    <property type="entry name" value="Histone H3 K4-specific methyltransferase SET7/9 N-terminal domain"/>
    <property type="match status" value="3"/>
</dbReference>
<feature type="transmembrane region" description="Helical" evidence="3">
    <location>
        <begin position="66"/>
        <end position="96"/>
    </location>
</feature>
<dbReference type="GO" id="GO:0016020">
    <property type="term" value="C:membrane"/>
    <property type="evidence" value="ECO:0007669"/>
    <property type="project" value="UniProtKB-ARBA"/>
</dbReference>
<dbReference type="EMBL" id="LFYR01001803">
    <property type="protein sequence ID" value="KMZ59254.1"/>
    <property type="molecule type" value="Genomic_DNA"/>
</dbReference>
<name>A0A0K9NR59_ZOSMR</name>
<dbReference type="STRING" id="29655.A0A0K9NR59"/>
<keyword evidence="3" id="KW-1133">Transmembrane helix</keyword>
<sequence>MKISSSLLRSPTLRSITNFSAVDEQVENRRILTSTSDDEDDNSKTHKPTSSNYRPFSSLSRSPSSFLCCFCPSAHLALCPLLPIALFSLCFLFFFYRGQITISPVTFILPLSIVFVVYILVYKLHLFKFFTTKPNSRIEPVVWSIGDSNERKRDKRSNHSVGSVGVEFYGNGDCYEGEFHKGMPCGSGVCRYFGNGRYEGDWVDGRYDGYGIENWSRGSRYRGMYRKGLRHGFGVFQFYSGDNYTGEWFNGQSHGVGCQICVDGSCYVGYFMSGAKHGIGYYEFRNGDRYAGEYYGDKIHGFGVYCFKNGHSYKGSWHEGRKQGFGTYTFRNGETRSGEWNQGVLSNTCSPQFTDEAVDRAVQAARKVEANALMIPKVNPLLENALKSANHAANAARVAATKAVRERTIMKL</sequence>
<evidence type="ECO:0000256" key="3">
    <source>
        <dbReference type="SAM" id="Phobius"/>
    </source>
</evidence>
<dbReference type="FunFam" id="2.20.110.10:FF:000002">
    <property type="entry name" value="Phosphatidylinositol 4-phosphate 5-kinase 8"/>
    <property type="match status" value="3"/>
</dbReference>
<keyword evidence="3" id="KW-0472">Membrane</keyword>
<feature type="region of interest" description="Disordered" evidence="2">
    <location>
        <begin position="33"/>
        <end position="56"/>
    </location>
</feature>
<evidence type="ECO:0000313" key="4">
    <source>
        <dbReference type="EMBL" id="KMZ59254.1"/>
    </source>
</evidence>
<dbReference type="SMART" id="SM00698">
    <property type="entry name" value="MORN"/>
    <property type="match status" value="7"/>
</dbReference>
<gene>
    <name evidence="4" type="ORF">ZOSMA_6G01890</name>
</gene>
<proteinExistence type="predicted"/>
<dbReference type="InterPro" id="IPR003409">
    <property type="entry name" value="MORN"/>
</dbReference>
<keyword evidence="3" id="KW-0812">Transmembrane</keyword>
<keyword evidence="5" id="KW-1185">Reference proteome</keyword>
<evidence type="ECO:0000256" key="2">
    <source>
        <dbReference type="SAM" id="MobiDB-lite"/>
    </source>
</evidence>
<feature type="transmembrane region" description="Helical" evidence="3">
    <location>
        <begin position="102"/>
        <end position="121"/>
    </location>
</feature>
<dbReference type="SUPFAM" id="SSF82185">
    <property type="entry name" value="Histone H3 K4-specific methyltransferase SET7/9 N-terminal domain"/>
    <property type="match status" value="2"/>
</dbReference>
<dbReference type="Pfam" id="PF02493">
    <property type="entry name" value="MORN"/>
    <property type="match status" value="7"/>
</dbReference>
<dbReference type="Proteomes" id="UP000036987">
    <property type="component" value="Unassembled WGS sequence"/>
</dbReference>
<evidence type="ECO:0000313" key="5">
    <source>
        <dbReference type="Proteomes" id="UP000036987"/>
    </source>
</evidence>
<evidence type="ECO:0008006" key="6">
    <source>
        <dbReference type="Google" id="ProtNLM"/>
    </source>
</evidence>
<reference evidence="5" key="1">
    <citation type="journal article" date="2016" name="Nature">
        <title>The genome of the seagrass Zostera marina reveals angiosperm adaptation to the sea.</title>
        <authorList>
            <person name="Olsen J.L."/>
            <person name="Rouze P."/>
            <person name="Verhelst B."/>
            <person name="Lin Y.-C."/>
            <person name="Bayer T."/>
            <person name="Collen J."/>
            <person name="Dattolo E."/>
            <person name="De Paoli E."/>
            <person name="Dittami S."/>
            <person name="Maumus F."/>
            <person name="Michel G."/>
            <person name="Kersting A."/>
            <person name="Lauritano C."/>
            <person name="Lohaus R."/>
            <person name="Toepel M."/>
            <person name="Tonon T."/>
            <person name="Vanneste K."/>
            <person name="Amirebrahimi M."/>
            <person name="Brakel J."/>
            <person name="Bostroem C."/>
            <person name="Chovatia M."/>
            <person name="Grimwood J."/>
            <person name="Jenkins J.W."/>
            <person name="Jueterbock A."/>
            <person name="Mraz A."/>
            <person name="Stam W.T."/>
            <person name="Tice H."/>
            <person name="Bornberg-Bauer E."/>
            <person name="Green P.J."/>
            <person name="Pearson G.A."/>
            <person name="Procaccini G."/>
            <person name="Duarte C.M."/>
            <person name="Schmutz J."/>
            <person name="Reusch T.B.H."/>
            <person name="Van de Peer Y."/>
        </authorList>
    </citation>
    <scope>NUCLEOTIDE SEQUENCE [LARGE SCALE GENOMIC DNA]</scope>
    <source>
        <strain evidence="5">cv. Finnish</strain>
    </source>
</reference>